<evidence type="ECO:0000313" key="5">
    <source>
        <dbReference type="Proteomes" id="UP001144280"/>
    </source>
</evidence>
<evidence type="ECO:0000256" key="2">
    <source>
        <dbReference type="SAM" id="Phobius"/>
    </source>
</evidence>
<reference evidence="4" key="1">
    <citation type="submission" date="2022-12" db="EMBL/GenBank/DDBJ databases">
        <title>New Phytohabitans aurantiacus sp. RD004123 nov., an actinomycete isolated from soil.</title>
        <authorList>
            <person name="Triningsih D.W."/>
            <person name="Harunari E."/>
            <person name="Igarashi Y."/>
        </authorList>
    </citation>
    <scope>NUCLEOTIDE SEQUENCE</scope>
    <source>
        <strain evidence="4">RD004123</strain>
    </source>
</reference>
<dbReference type="RefSeq" id="WP_281891933.1">
    <property type="nucleotide sequence ID" value="NZ_BSDI01000001.1"/>
</dbReference>
<dbReference type="Pfam" id="PF20059">
    <property type="entry name" value="DUF6458"/>
    <property type="match status" value="1"/>
</dbReference>
<feature type="compositionally biased region" description="Pro residues" evidence="1">
    <location>
        <begin position="71"/>
        <end position="92"/>
    </location>
</feature>
<name>A0ABQ5QLJ0_9ACTN</name>
<proteinExistence type="predicted"/>
<feature type="transmembrane region" description="Helical" evidence="2">
    <location>
        <begin position="29"/>
        <end position="51"/>
    </location>
</feature>
<protein>
    <recommendedName>
        <fullName evidence="3">DUF6458 domain-containing protein</fullName>
    </recommendedName>
</protein>
<keyword evidence="5" id="KW-1185">Reference proteome</keyword>
<gene>
    <name evidence="4" type="ORF">Pa4123_03440</name>
</gene>
<accession>A0ABQ5QLJ0</accession>
<comment type="caution">
    <text evidence="4">The sequence shown here is derived from an EMBL/GenBank/DDBJ whole genome shotgun (WGS) entry which is preliminary data.</text>
</comment>
<dbReference type="EMBL" id="BSDI01000001">
    <property type="protein sequence ID" value="GLH95072.1"/>
    <property type="molecule type" value="Genomic_DNA"/>
</dbReference>
<keyword evidence="2" id="KW-0812">Transmembrane</keyword>
<dbReference type="Proteomes" id="UP001144280">
    <property type="component" value="Unassembled WGS sequence"/>
</dbReference>
<keyword evidence="2" id="KW-0472">Membrane</keyword>
<sequence>MGIGGGIFLIALGAVLTFAFEVEPWWLDLDVVGVVLMLAGATILVVTLWFWRRRRMSVAVVPPTAQESRLPTPPDPIANRPTPPEPPLPPSP</sequence>
<organism evidence="4 5">
    <name type="scientific">Phytohabitans aurantiacus</name>
    <dbReference type="NCBI Taxonomy" id="3016789"/>
    <lineage>
        <taxon>Bacteria</taxon>
        <taxon>Bacillati</taxon>
        <taxon>Actinomycetota</taxon>
        <taxon>Actinomycetes</taxon>
        <taxon>Micromonosporales</taxon>
        <taxon>Micromonosporaceae</taxon>
    </lineage>
</organism>
<evidence type="ECO:0000313" key="4">
    <source>
        <dbReference type="EMBL" id="GLH95072.1"/>
    </source>
</evidence>
<evidence type="ECO:0000259" key="3">
    <source>
        <dbReference type="Pfam" id="PF20059"/>
    </source>
</evidence>
<dbReference type="InterPro" id="IPR045597">
    <property type="entry name" value="DUF6458"/>
</dbReference>
<keyword evidence="2" id="KW-1133">Transmembrane helix</keyword>
<feature type="region of interest" description="Disordered" evidence="1">
    <location>
        <begin position="61"/>
        <end position="92"/>
    </location>
</feature>
<feature type="domain" description="DUF6458" evidence="3">
    <location>
        <begin position="1"/>
        <end position="60"/>
    </location>
</feature>
<evidence type="ECO:0000256" key="1">
    <source>
        <dbReference type="SAM" id="MobiDB-lite"/>
    </source>
</evidence>